<keyword evidence="7" id="KW-1185">Reference proteome</keyword>
<feature type="chain" id="PRO_5005310763" description="Fimbrial-type adhesion domain-containing protein" evidence="4">
    <location>
        <begin position="22"/>
        <end position="173"/>
    </location>
</feature>
<comment type="similarity">
    <text evidence="2">Belongs to the fimbrial protein family.</text>
</comment>
<dbReference type="PANTHER" id="PTHR33420:SF14">
    <property type="entry name" value="TYPE 1 FIMBRIN D-MANNOSE SPECIFIC ADHESIN"/>
    <property type="match status" value="1"/>
</dbReference>
<feature type="domain" description="Fimbrial-type adhesion" evidence="5">
    <location>
        <begin position="30"/>
        <end position="168"/>
    </location>
</feature>
<dbReference type="GO" id="GO:0009289">
    <property type="term" value="C:pilus"/>
    <property type="evidence" value="ECO:0007669"/>
    <property type="project" value="UniProtKB-SubCell"/>
</dbReference>
<keyword evidence="4" id="KW-0732">Signal</keyword>
<feature type="signal peptide" evidence="4">
    <location>
        <begin position="1"/>
        <end position="21"/>
    </location>
</feature>
<dbReference type="SUPFAM" id="SSF49401">
    <property type="entry name" value="Bacterial adhesins"/>
    <property type="match status" value="1"/>
</dbReference>
<reference evidence="6 7" key="1">
    <citation type="submission" date="2015-06" db="EMBL/GenBank/DDBJ databases">
        <title>Genome sequencing of Cronobacter sp. strain DJ34 isolated from petroleum contaminated sludge of Duliajan Oil Fields, Assam, India.</title>
        <authorList>
            <person name="Pal S."/>
            <person name="Banerjee T.D."/>
            <person name="Roy A."/>
            <person name="Sar P."/>
            <person name="Kazy S.K."/>
        </authorList>
    </citation>
    <scope>NUCLEOTIDE SEQUENCE [LARGE SCALE GENOMIC DNA]</scope>
    <source>
        <strain evidence="6 7">DJ34</strain>
    </source>
</reference>
<dbReference type="InterPro" id="IPR008966">
    <property type="entry name" value="Adhesion_dom_sf"/>
</dbReference>
<evidence type="ECO:0000256" key="1">
    <source>
        <dbReference type="ARBA" id="ARBA00004561"/>
    </source>
</evidence>
<dbReference type="InterPro" id="IPR036937">
    <property type="entry name" value="Adhesion_dom_fimbrial_sf"/>
</dbReference>
<evidence type="ECO:0000313" key="6">
    <source>
        <dbReference type="EMBL" id="KMV32442.1"/>
    </source>
</evidence>
<evidence type="ECO:0000313" key="7">
    <source>
        <dbReference type="Proteomes" id="UP000037315"/>
    </source>
</evidence>
<evidence type="ECO:0000256" key="4">
    <source>
        <dbReference type="SAM" id="SignalP"/>
    </source>
</evidence>
<dbReference type="RefSeq" id="WP_048888722.1">
    <property type="nucleotide sequence ID" value="NZ_LFEJ01000027.1"/>
</dbReference>
<dbReference type="STRING" id="1121863.GCA_000621185_03808"/>
<protein>
    <recommendedName>
        <fullName evidence="5">Fimbrial-type adhesion domain-containing protein</fullName>
    </recommendedName>
</protein>
<dbReference type="EMBL" id="LFEJ01000027">
    <property type="protein sequence ID" value="KMV32442.1"/>
    <property type="molecule type" value="Genomic_DNA"/>
</dbReference>
<dbReference type="Pfam" id="PF00419">
    <property type="entry name" value="Fimbrial"/>
    <property type="match status" value="1"/>
</dbReference>
<proteinExistence type="inferred from homology"/>
<dbReference type="PATRIC" id="fig|1656095.3.peg.3801"/>
<comment type="caution">
    <text evidence="6">The sequence shown here is derived from an EMBL/GenBank/DDBJ whole genome shotgun (WGS) entry which is preliminary data.</text>
</comment>
<name>A0A0J8VH19_9ENTR</name>
<dbReference type="InterPro" id="IPR000259">
    <property type="entry name" value="Adhesion_dom_fimbrial"/>
</dbReference>
<gene>
    <name evidence="6" type="ORF">ACH50_20650</name>
</gene>
<sequence>MKKALMALMLSSLFAASAAYAEDNSASLQISGTVMNGNSDCYIYVESSVSLSGQTDQLIPQGTNATAPKNLPISIGNVGGYCPAPEKLSIQLHAVADDADGTVIANNDVSENGAKGVGIGVFDKNKTPLNINGGVIPLNGVISEVNLQLVKLNGQTPTEGTVHGTLTLDLVRL</sequence>
<dbReference type="AlphaFoldDB" id="A0A0J8VH19"/>
<keyword evidence="3" id="KW-0281">Fimbrium</keyword>
<evidence type="ECO:0000256" key="2">
    <source>
        <dbReference type="ARBA" id="ARBA00006671"/>
    </source>
</evidence>
<dbReference type="Proteomes" id="UP000037315">
    <property type="component" value="Unassembled WGS sequence"/>
</dbReference>
<dbReference type="GO" id="GO:0043709">
    <property type="term" value="P:cell adhesion involved in single-species biofilm formation"/>
    <property type="evidence" value="ECO:0007669"/>
    <property type="project" value="TreeGrafter"/>
</dbReference>
<evidence type="ECO:0000256" key="3">
    <source>
        <dbReference type="ARBA" id="ARBA00023263"/>
    </source>
</evidence>
<evidence type="ECO:0000259" key="5">
    <source>
        <dbReference type="Pfam" id="PF00419"/>
    </source>
</evidence>
<dbReference type="OrthoDB" id="6630225at2"/>
<dbReference type="Gene3D" id="2.60.40.1090">
    <property type="entry name" value="Fimbrial-type adhesion domain"/>
    <property type="match status" value="1"/>
</dbReference>
<accession>A0A0J8VH19</accession>
<organism evidence="6 7">
    <name type="scientific">Franconibacter pulveris</name>
    <dbReference type="NCBI Taxonomy" id="435910"/>
    <lineage>
        <taxon>Bacteria</taxon>
        <taxon>Pseudomonadati</taxon>
        <taxon>Pseudomonadota</taxon>
        <taxon>Gammaproteobacteria</taxon>
        <taxon>Enterobacterales</taxon>
        <taxon>Enterobacteriaceae</taxon>
        <taxon>Franconibacter</taxon>
    </lineage>
</organism>
<dbReference type="InterPro" id="IPR050263">
    <property type="entry name" value="Bact_Fimbrial_Adh_Pro"/>
</dbReference>
<comment type="subcellular location">
    <subcellularLocation>
        <location evidence="1">Fimbrium</location>
    </subcellularLocation>
</comment>
<dbReference type="PANTHER" id="PTHR33420">
    <property type="entry name" value="FIMBRIAL SUBUNIT ELFA-RELATED"/>
    <property type="match status" value="1"/>
</dbReference>